<evidence type="ECO:0000256" key="7">
    <source>
        <dbReference type="ARBA" id="ARBA00023136"/>
    </source>
</evidence>
<dbReference type="Gene3D" id="1.20.5.100">
    <property type="entry name" value="Cytochrome c1, transmembrane anchor, C-terminal"/>
    <property type="match status" value="1"/>
</dbReference>
<dbReference type="InterPro" id="IPR036909">
    <property type="entry name" value="Cyt_c-like_dom_sf"/>
</dbReference>
<keyword evidence="4" id="KW-0479">Metal-binding</keyword>
<dbReference type="Gene3D" id="1.10.760.10">
    <property type="entry name" value="Cytochrome c-like domain"/>
    <property type="match status" value="1"/>
</dbReference>
<keyword evidence="5 8" id="KW-1133">Transmembrane helix</keyword>
<protein>
    <recommendedName>
        <fullName evidence="10">Cytochrome c domain-containing protein</fullName>
    </recommendedName>
</protein>
<dbReference type="GO" id="GO:0006122">
    <property type="term" value="P:mitochondrial electron transport, ubiquinol to cytochrome c"/>
    <property type="evidence" value="ECO:0007669"/>
    <property type="project" value="TreeGrafter"/>
</dbReference>
<reference evidence="9" key="1">
    <citation type="submission" date="2018-05" db="EMBL/GenBank/DDBJ databases">
        <authorList>
            <person name="Lanie J.A."/>
            <person name="Ng W.-L."/>
            <person name="Kazmierczak K.M."/>
            <person name="Andrzejewski T.M."/>
            <person name="Davidsen T.M."/>
            <person name="Wayne K.J."/>
            <person name="Tettelin H."/>
            <person name="Glass J.I."/>
            <person name="Rusch D."/>
            <person name="Podicherti R."/>
            <person name="Tsui H.-C.T."/>
            <person name="Winkler M.E."/>
        </authorList>
    </citation>
    <scope>NUCLEOTIDE SEQUENCE</scope>
</reference>
<organism evidence="9">
    <name type="scientific">marine metagenome</name>
    <dbReference type="NCBI Taxonomy" id="408172"/>
    <lineage>
        <taxon>unclassified sequences</taxon>
        <taxon>metagenomes</taxon>
        <taxon>ecological metagenomes</taxon>
    </lineage>
</organism>
<dbReference type="PANTHER" id="PTHR10266:SF3">
    <property type="entry name" value="CYTOCHROME C1, HEME PROTEIN, MITOCHONDRIAL"/>
    <property type="match status" value="1"/>
</dbReference>
<feature type="transmembrane region" description="Helical" evidence="8">
    <location>
        <begin position="223"/>
        <end position="240"/>
    </location>
</feature>
<sequence length="250" mass="28709">MKVLLLTFLFLMPSFCILASGNDTEMPKHEWSFGGITGTFDRASIQRGYKVYREVCSGCHSMSLLYYRDLIDIGFSEEEVKAIAAEYTVLDGPNDEGEMFERPARPSDRFVSPFANEQEARMNNNGSYPPDLSVITKAKKHGADYIYNLLLGYKEPPEDYEIGEGMYYNEWKEGHQIAMAPPLDEGYVDYDDGTENTLPQLSEDVTTFLVWSAEPELEVRKNLGIKVILFFIIFGIFIYISKKRLWREIH</sequence>
<evidence type="ECO:0000256" key="2">
    <source>
        <dbReference type="ARBA" id="ARBA00022617"/>
    </source>
</evidence>
<name>A0A381YVU3_9ZZZZ</name>
<evidence type="ECO:0008006" key="10">
    <source>
        <dbReference type="Google" id="ProtNLM"/>
    </source>
</evidence>
<dbReference type="PRINTS" id="PR00603">
    <property type="entry name" value="CYTOCHROMEC1"/>
</dbReference>
<keyword evidence="6" id="KW-0408">Iron</keyword>
<dbReference type="GO" id="GO:0016020">
    <property type="term" value="C:membrane"/>
    <property type="evidence" value="ECO:0007669"/>
    <property type="project" value="UniProtKB-SubCell"/>
</dbReference>
<accession>A0A381YVU3</accession>
<comment type="subcellular location">
    <subcellularLocation>
        <location evidence="1">Membrane</location>
    </subcellularLocation>
</comment>
<evidence type="ECO:0000313" key="9">
    <source>
        <dbReference type="EMBL" id="SVA81070.1"/>
    </source>
</evidence>
<dbReference type="FunFam" id="1.10.760.10:FF:000011">
    <property type="entry name" value="Cytochrome c1, putative"/>
    <property type="match status" value="1"/>
</dbReference>
<dbReference type="InterPro" id="IPR002326">
    <property type="entry name" value="Cyt_c1"/>
</dbReference>
<evidence type="ECO:0000256" key="6">
    <source>
        <dbReference type="ARBA" id="ARBA00023004"/>
    </source>
</evidence>
<dbReference type="AlphaFoldDB" id="A0A381YVU3"/>
<dbReference type="GO" id="GO:0020037">
    <property type="term" value="F:heme binding"/>
    <property type="evidence" value="ECO:0007669"/>
    <property type="project" value="InterPro"/>
</dbReference>
<evidence type="ECO:0000256" key="3">
    <source>
        <dbReference type="ARBA" id="ARBA00022692"/>
    </source>
</evidence>
<dbReference type="PANTHER" id="PTHR10266">
    <property type="entry name" value="CYTOCHROME C1"/>
    <property type="match status" value="1"/>
</dbReference>
<gene>
    <name evidence="9" type="ORF">METZ01_LOCUS133924</name>
</gene>
<evidence type="ECO:0000256" key="8">
    <source>
        <dbReference type="SAM" id="Phobius"/>
    </source>
</evidence>
<dbReference type="GO" id="GO:0046872">
    <property type="term" value="F:metal ion binding"/>
    <property type="evidence" value="ECO:0007669"/>
    <property type="project" value="UniProtKB-KW"/>
</dbReference>
<keyword evidence="2" id="KW-0349">Heme</keyword>
<keyword evidence="7 8" id="KW-0472">Membrane</keyword>
<dbReference type="Pfam" id="PF02167">
    <property type="entry name" value="Cytochrom_C1"/>
    <property type="match status" value="1"/>
</dbReference>
<dbReference type="GO" id="GO:0005739">
    <property type="term" value="C:mitochondrion"/>
    <property type="evidence" value="ECO:0007669"/>
    <property type="project" value="GOC"/>
</dbReference>
<dbReference type="SUPFAM" id="SSF46626">
    <property type="entry name" value="Cytochrome c"/>
    <property type="match status" value="1"/>
</dbReference>
<evidence type="ECO:0000256" key="5">
    <source>
        <dbReference type="ARBA" id="ARBA00022989"/>
    </source>
</evidence>
<dbReference type="GO" id="GO:0009055">
    <property type="term" value="F:electron transfer activity"/>
    <property type="evidence" value="ECO:0007669"/>
    <property type="project" value="InterPro"/>
</dbReference>
<evidence type="ECO:0000256" key="4">
    <source>
        <dbReference type="ARBA" id="ARBA00022723"/>
    </source>
</evidence>
<evidence type="ECO:0000256" key="1">
    <source>
        <dbReference type="ARBA" id="ARBA00004370"/>
    </source>
</evidence>
<proteinExistence type="predicted"/>
<dbReference type="EMBL" id="UINC01019176">
    <property type="protein sequence ID" value="SVA81070.1"/>
    <property type="molecule type" value="Genomic_DNA"/>
</dbReference>
<keyword evidence="3 8" id="KW-0812">Transmembrane</keyword>